<dbReference type="Gramene" id="KMS94588">
    <property type="protein sequence ID" value="KMS94588"/>
    <property type="gene ID" value="BVRB_019890"/>
</dbReference>
<evidence type="ECO:0000256" key="1">
    <source>
        <dbReference type="ARBA" id="ARBA00004286"/>
    </source>
</evidence>
<feature type="non-terminal residue" evidence="11">
    <location>
        <position position="282"/>
    </location>
</feature>
<dbReference type="EMBL" id="KQ092359">
    <property type="protein sequence ID" value="KMS94588.1"/>
    <property type="molecule type" value="Genomic_DNA"/>
</dbReference>
<dbReference type="PANTHER" id="PTHR13108">
    <property type="entry name" value="CONDENSIN COMPLEX SUBUNIT 2"/>
    <property type="match status" value="1"/>
</dbReference>
<gene>
    <name evidence="11" type="ORF">BVRB_019890</name>
</gene>
<reference evidence="11 12" key="1">
    <citation type="journal article" date="2014" name="Nature">
        <title>The genome of the recently domesticated crop plant sugar beet (Beta vulgaris).</title>
        <authorList>
            <person name="Dohm J.C."/>
            <person name="Minoche A.E."/>
            <person name="Holtgrawe D."/>
            <person name="Capella-Gutierrez S."/>
            <person name="Zakrzewski F."/>
            <person name="Tafer H."/>
            <person name="Rupp O."/>
            <person name="Sorensen T.R."/>
            <person name="Stracke R."/>
            <person name="Reinhardt R."/>
            <person name="Goesmann A."/>
            <person name="Kraft T."/>
            <person name="Schulz B."/>
            <person name="Stadler P.F."/>
            <person name="Schmidt T."/>
            <person name="Gabaldon T."/>
            <person name="Lehrach H."/>
            <person name="Weisshaar B."/>
            <person name="Himmelbauer H."/>
        </authorList>
    </citation>
    <scope>NUCLEOTIDE SEQUENCE [LARGE SCALE GENOMIC DNA]</scope>
    <source>
        <tissue evidence="11">Taproot</tissue>
    </source>
</reference>
<dbReference type="GO" id="GO:0005737">
    <property type="term" value="C:cytoplasm"/>
    <property type="evidence" value="ECO:0007669"/>
    <property type="project" value="UniProtKB-SubCell"/>
</dbReference>
<evidence type="ECO:0000313" key="11">
    <source>
        <dbReference type="EMBL" id="KMS94588.1"/>
    </source>
</evidence>
<dbReference type="PANTHER" id="PTHR13108:SF9">
    <property type="entry name" value="CONDENSIN COMPLEX SUBUNIT 2"/>
    <property type="match status" value="1"/>
</dbReference>
<accession>A0A0J8B416</accession>
<evidence type="ECO:0000256" key="4">
    <source>
        <dbReference type="ARBA" id="ARBA00016065"/>
    </source>
</evidence>
<dbReference type="OrthoDB" id="362021at2759"/>
<comment type="subcellular location">
    <subcellularLocation>
        <location evidence="1">Chromosome</location>
    </subcellularLocation>
    <subcellularLocation>
        <location evidence="2">Cytoplasm</location>
    </subcellularLocation>
</comment>
<keyword evidence="5" id="KW-0158">Chromosome</keyword>
<sequence length="282" mass="31274">MTAMITMKDSVTVSNQNPVRSSVRYIQCCGPFLAESLDTDQSNVNDVTSTEDGLFSPAGSRRTTAIFSEENGLNMPHLHLNKNWAGPGIGTSHWRFKGESQQNVCNQESDMEVLRSKLKRARISHEIDFRGPHIPESDLADPPRASNLLSKASYKKSSTLNHLLPTDLHISHSVLFRLFHRPNFLRPVNKTISANGNMDSNFGFGGHGDDGPTNFVIFNQEFDDEDDDGLVPNICQDNDDVGFCIFVVCLAKQCTQDGGLFTSEFNFVAQPTTAEKIELDFA</sequence>
<keyword evidence="6" id="KW-0963">Cytoplasm</keyword>
<organism evidence="11 12">
    <name type="scientific">Beta vulgaris subsp. vulgaris</name>
    <name type="common">Beet</name>
    <dbReference type="NCBI Taxonomy" id="3555"/>
    <lineage>
        <taxon>Eukaryota</taxon>
        <taxon>Viridiplantae</taxon>
        <taxon>Streptophyta</taxon>
        <taxon>Embryophyta</taxon>
        <taxon>Tracheophyta</taxon>
        <taxon>Spermatophyta</taxon>
        <taxon>Magnoliopsida</taxon>
        <taxon>eudicotyledons</taxon>
        <taxon>Gunneridae</taxon>
        <taxon>Pentapetalae</taxon>
        <taxon>Caryophyllales</taxon>
        <taxon>Chenopodiaceae</taxon>
        <taxon>Betoideae</taxon>
        <taxon>Beta</taxon>
    </lineage>
</organism>
<evidence type="ECO:0000256" key="10">
    <source>
        <dbReference type="ARBA" id="ARBA00023306"/>
    </source>
</evidence>
<comment type="similarity">
    <text evidence="3">Belongs to the CND2 (condensin subunit 2) family.</text>
</comment>
<dbReference type="Proteomes" id="UP000035740">
    <property type="component" value="Unassembled WGS sequence"/>
</dbReference>
<evidence type="ECO:0000256" key="9">
    <source>
        <dbReference type="ARBA" id="ARBA00023067"/>
    </source>
</evidence>
<proteinExistence type="inferred from homology"/>
<keyword evidence="12" id="KW-1185">Reference proteome</keyword>
<dbReference type="GO" id="GO:0051301">
    <property type="term" value="P:cell division"/>
    <property type="evidence" value="ECO:0007669"/>
    <property type="project" value="UniProtKB-KW"/>
</dbReference>
<keyword evidence="8" id="KW-0498">Mitosis</keyword>
<dbReference type="Pfam" id="PF05786">
    <property type="entry name" value="Cnd2"/>
    <property type="match status" value="1"/>
</dbReference>
<evidence type="ECO:0000256" key="2">
    <source>
        <dbReference type="ARBA" id="ARBA00004496"/>
    </source>
</evidence>
<evidence type="ECO:0000256" key="8">
    <source>
        <dbReference type="ARBA" id="ARBA00022776"/>
    </source>
</evidence>
<dbReference type="GO" id="GO:0003682">
    <property type="term" value="F:chromatin binding"/>
    <property type="evidence" value="ECO:0007669"/>
    <property type="project" value="TreeGrafter"/>
</dbReference>
<evidence type="ECO:0000256" key="7">
    <source>
        <dbReference type="ARBA" id="ARBA00022618"/>
    </source>
</evidence>
<evidence type="ECO:0000256" key="3">
    <source>
        <dbReference type="ARBA" id="ARBA00009471"/>
    </source>
</evidence>
<keyword evidence="10" id="KW-0131">Cell cycle</keyword>
<dbReference type="GO" id="GO:0000796">
    <property type="term" value="C:condensin complex"/>
    <property type="evidence" value="ECO:0007669"/>
    <property type="project" value="InterPro"/>
</dbReference>
<evidence type="ECO:0000256" key="5">
    <source>
        <dbReference type="ARBA" id="ARBA00022454"/>
    </source>
</evidence>
<name>A0A0J8B416_BETVV</name>
<evidence type="ECO:0000256" key="6">
    <source>
        <dbReference type="ARBA" id="ARBA00022490"/>
    </source>
</evidence>
<dbReference type="AlphaFoldDB" id="A0A0J8B416"/>
<keyword evidence="9" id="KW-0226">DNA condensation</keyword>
<keyword evidence="7" id="KW-0132">Cell division</keyword>
<evidence type="ECO:0000313" key="12">
    <source>
        <dbReference type="Proteomes" id="UP000035740"/>
    </source>
</evidence>
<dbReference type="InterPro" id="IPR022816">
    <property type="entry name" value="Condensin_barren_su2"/>
</dbReference>
<dbReference type="GO" id="GO:0007076">
    <property type="term" value="P:mitotic chromosome condensation"/>
    <property type="evidence" value="ECO:0007669"/>
    <property type="project" value="InterPro"/>
</dbReference>
<protein>
    <recommendedName>
        <fullName evidence="4">Condensin complex subunit 2</fullName>
    </recommendedName>
</protein>